<comment type="caution">
    <text evidence="7">The sequence shown here is derived from an EMBL/GenBank/DDBJ whole genome shotgun (WGS) entry which is preliminary data.</text>
</comment>
<dbReference type="InterPro" id="IPR036259">
    <property type="entry name" value="MFS_trans_sf"/>
</dbReference>
<dbReference type="Proteomes" id="UP001470230">
    <property type="component" value="Unassembled WGS sequence"/>
</dbReference>
<evidence type="ECO:0000313" key="7">
    <source>
        <dbReference type="EMBL" id="KAK8895185.1"/>
    </source>
</evidence>
<protein>
    <submittedName>
        <fullName evidence="7">Glucose import</fullName>
    </submittedName>
</protein>
<sequence length="385" mass="43767">MLNSIQYGFLIIFGELAVSYLQTKYPNFQKNSKKIELFNYYGLIFGTVGGFAICALEHFTNTRMSVSIINIIGAILWLTYFAFSPNLLVFGTIVHYLQGILMGCYACIAPILMTSTSTDETVGMLGCMNQFGILLGMVIFHFIQGFSNFQIIIIVGAILNLISAGLIWITPKTNKYEKKLEYFTNKNNLKRLLIGVIIMIFQQLCINPYLDNLTEIMRNTGIYLEGSLQEVLTSSTQLVSVLIASFNMDGVGPRLMWVLSTCGMLISQILFLVSQSLDKSKYGWFQALCVFLYMLSFGHGLGPIPWFLCYELFPKEIRMEGQAVITFVNMIFSFFIFQLYALLKQCLKEFEIMIIFAFVTICAIFYGYFFIPKKIELSSENLTLI</sequence>
<dbReference type="Pfam" id="PF00083">
    <property type="entry name" value="Sugar_tr"/>
    <property type="match status" value="1"/>
</dbReference>
<dbReference type="SUPFAM" id="SSF103473">
    <property type="entry name" value="MFS general substrate transporter"/>
    <property type="match status" value="1"/>
</dbReference>
<evidence type="ECO:0000256" key="3">
    <source>
        <dbReference type="ARBA" id="ARBA00022989"/>
    </source>
</evidence>
<feature type="domain" description="Major facilitator superfamily (MFS) profile" evidence="6">
    <location>
        <begin position="1"/>
        <end position="375"/>
    </location>
</feature>
<feature type="transmembrane region" description="Helical" evidence="5">
    <location>
        <begin position="37"/>
        <end position="56"/>
    </location>
</feature>
<keyword evidence="2 5" id="KW-0812">Transmembrane</keyword>
<dbReference type="InterPro" id="IPR005828">
    <property type="entry name" value="MFS_sugar_transport-like"/>
</dbReference>
<dbReference type="PANTHER" id="PTHR48021">
    <property type="match status" value="1"/>
</dbReference>
<keyword evidence="8" id="KW-1185">Reference proteome</keyword>
<feature type="transmembrane region" description="Helical" evidence="5">
    <location>
        <begin position="192"/>
        <end position="210"/>
    </location>
</feature>
<feature type="transmembrane region" description="Helical" evidence="5">
    <location>
        <begin position="68"/>
        <end position="87"/>
    </location>
</feature>
<evidence type="ECO:0000256" key="1">
    <source>
        <dbReference type="ARBA" id="ARBA00004141"/>
    </source>
</evidence>
<dbReference type="PROSITE" id="PS50850">
    <property type="entry name" value="MFS"/>
    <property type="match status" value="1"/>
</dbReference>
<gene>
    <name evidence="7" type="ORF">M9Y10_023627</name>
</gene>
<evidence type="ECO:0000313" key="8">
    <source>
        <dbReference type="Proteomes" id="UP001470230"/>
    </source>
</evidence>
<feature type="transmembrane region" description="Helical" evidence="5">
    <location>
        <begin position="285"/>
        <end position="308"/>
    </location>
</feature>
<organism evidence="7 8">
    <name type="scientific">Tritrichomonas musculus</name>
    <dbReference type="NCBI Taxonomy" id="1915356"/>
    <lineage>
        <taxon>Eukaryota</taxon>
        <taxon>Metamonada</taxon>
        <taxon>Parabasalia</taxon>
        <taxon>Tritrichomonadida</taxon>
        <taxon>Tritrichomonadidae</taxon>
        <taxon>Tritrichomonas</taxon>
    </lineage>
</organism>
<comment type="subcellular location">
    <subcellularLocation>
        <location evidence="1">Membrane</location>
        <topology evidence="1">Multi-pass membrane protein</topology>
    </subcellularLocation>
</comment>
<keyword evidence="3 5" id="KW-1133">Transmembrane helix</keyword>
<feature type="transmembrane region" description="Helical" evidence="5">
    <location>
        <begin position="350"/>
        <end position="371"/>
    </location>
</feature>
<feature type="transmembrane region" description="Helical" evidence="5">
    <location>
        <begin position="255"/>
        <end position="273"/>
    </location>
</feature>
<dbReference type="EMBL" id="JAPFFF010000003">
    <property type="protein sequence ID" value="KAK8895185.1"/>
    <property type="molecule type" value="Genomic_DNA"/>
</dbReference>
<feature type="transmembrane region" description="Helical" evidence="5">
    <location>
        <begin position="149"/>
        <end position="171"/>
    </location>
</feature>
<accession>A0ABR2KVR8</accession>
<name>A0ABR2KVR8_9EUKA</name>
<feature type="transmembrane region" description="Helical" evidence="5">
    <location>
        <begin position="7"/>
        <end position="25"/>
    </location>
</feature>
<feature type="transmembrane region" description="Helical" evidence="5">
    <location>
        <begin position="323"/>
        <end position="343"/>
    </location>
</feature>
<evidence type="ECO:0000256" key="5">
    <source>
        <dbReference type="SAM" id="Phobius"/>
    </source>
</evidence>
<feature type="transmembrane region" description="Helical" evidence="5">
    <location>
        <begin position="124"/>
        <end position="143"/>
    </location>
</feature>
<dbReference type="InterPro" id="IPR050549">
    <property type="entry name" value="MFS_Trehalose_Transporter"/>
</dbReference>
<keyword evidence="4 5" id="KW-0472">Membrane</keyword>
<dbReference type="InterPro" id="IPR020846">
    <property type="entry name" value="MFS_dom"/>
</dbReference>
<evidence type="ECO:0000259" key="6">
    <source>
        <dbReference type="PROSITE" id="PS50850"/>
    </source>
</evidence>
<dbReference type="PANTHER" id="PTHR48021:SF1">
    <property type="entry name" value="GH07001P-RELATED"/>
    <property type="match status" value="1"/>
</dbReference>
<feature type="transmembrane region" description="Helical" evidence="5">
    <location>
        <begin position="93"/>
        <end position="112"/>
    </location>
</feature>
<dbReference type="Gene3D" id="1.20.1250.20">
    <property type="entry name" value="MFS general substrate transporter like domains"/>
    <property type="match status" value="2"/>
</dbReference>
<evidence type="ECO:0000256" key="2">
    <source>
        <dbReference type="ARBA" id="ARBA00022692"/>
    </source>
</evidence>
<evidence type="ECO:0000256" key="4">
    <source>
        <dbReference type="ARBA" id="ARBA00023136"/>
    </source>
</evidence>
<proteinExistence type="predicted"/>
<reference evidence="7 8" key="1">
    <citation type="submission" date="2024-04" db="EMBL/GenBank/DDBJ databases">
        <title>Tritrichomonas musculus Genome.</title>
        <authorList>
            <person name="Alves-Ferreira E."/>
            <person name="Grigg M."/>
            <person name="Lorenzi H."/>
            <person name="Galac M."/>
        </authorList>
    </citation>
    <scope>NUCLEOTIDE SEQUENCE [LARGE SCALE GENOMIC DNA]</scope>
    <source>
        <strain evidence="7 8">EAF2021</strain>
    </source>
</reference>